<dbReference type="InterPro" id="IPR036372">
    <property type="entry name" value="BEACH_dom_sf"/>
</dbReference>
<proteinExistence type="predicted"/>
<feature type="compositionally biased region" description="Low complexity" evidence="4">
    <location>
        <begin position="2709"/>
        <end position="2726"/>
    </location>
</feature>
<feature type="repeat" description="WD" evidence="3">
    <location>
        <begin position="3778"/>
        <end position="3819"/>
    </location>
</feature>
<dbReference type="InterPro" id="IPR011993">
    <property type="entry name" value="PH-like_dom_sf"/>
</dbReference>
<keyword evidence="7" id="KW-1185">Reference proteome</keyword>
<dbReference type="SUPFAM" id="SSF81837">
    <property type="entry name" value="BEACH domain"/>
    <property type="match status" value="1"/>
</dbReference>
<dbReference type="Pfam" id="PF00400">
    <property type="entry name" value="WD40"/>
    <property type="match status" value="2"/>
</dbReference>
<dbReference type="PANTHER" id="PTHR13743:SF86">
    <property type="entry name" value="LYSOSOMAL-TRAFFICKING REGULATOR"/>
    <property type="match status" value="1"/>
</dbReference>
<organism evidence="7 11">
    <name type="scientific">Biomphalaria glabrata</name>
    <name type="common">Bloodfluke planorb</name>
    <name type="synonym">Freshwater snail</name>
    <dbReference type="NCBI Taxonomy" id="6526"/>
    <lineage>
        <taxon>Eukaryota</taxon>
        <taxon>Metazoa</taxon>
        <taxon>Spiralia</taxon>
        <taxon>Lophotrochozoa</taxon>
        <taxon>Mollusca</taxon>
        <taxon>Gastropoda</taxon>
        <taxon>Heterobranchia</taxon>
        <taxon>Euthyneura</taxon>
        <taxon>Panpulmonata</taxon>
        <taxon>Hygrophila</taxon>
        <taxon>Lymnaeoidea</taxon>
        <taxon>Planorbidae</taxon>
        <taxon>Biomphalaria</taxon>
    </lineage>
</organism>
<feature type="domain" description="BEACH-type PH" evidence="6">
    <location>
        <begin position="3190"/>
        <end position="3297"/>
    </location>
</feature>
<dbReference type="InterPro" id="IPR016024">
    <property type="entry name" value="ARM-type_fold"/>
</dbReference>
<feature type="region of interest" description="Disordered" evidence="4">
    <location>
        <begin position="860"/>
        <end position="891"/>
    </location>
</feature>
<evidence type="ECO:0000313" key="9">
    <source>
        <dbReference type="RefSeq" id="XP_055879861.1"/>
    </source>
</evidence>
<feature type="compositionally biased region" description="Basic residues" evidence="4">
    <location>
        <begin position="230"/>
        <end position="248"/>
    </location>
</feature>
<evidence type="ECO:0000313" key="11">
    <source>
        <dbReference type="RefSeq" id="XP_055879863.1"/>
    </source>
</evidence>
<dbReference type="SUPFAM" id="SSF50729">
    <property type="entry name" value="PH domain-like"/>
    <property type="match status" value="1"/>
</dbReference>
<feature type="region of interest" description="Disordered" evidence="4">
    <location>
        <begin position="2274"/>
        <end position="2400"/>
    </location>
</feature>
<dbReference type="Pfam" id="PF02138">
    <property type="entry name" value="Beach"/>
    <property type="match status" value="1"/>
</dbReference>
<dbReference type="Pfam" id="PF14844">
    <property type="entry name" value="PH_BEACH"/>
    <property type="match status" value="1"/>
</dbReference>
<feature type="compositionally biased region" description="Acidic residues" evidence="4">
    <location>
        <begin position="2304"/>
        <end position="2315"/>
    </location>
</feature>
<dbReference type="InterPro" id="IPR001680">
    <property type="entry name" value="WD40_rpt"/>
</dbReference>
<sequence length="3969" mass="446262">MNTDKSLSERLITLSSLWESYAQLIRWKNDRHAQQKLQQQRIILDKFLSLFVSISLEDKEAICIGEMRNISNELSQEFMRNVDEVTRNLSEKDATSSLENYMLRGRGWRLLYTIDRVGIKGVTQRLDLCDILLNLLPYCYHMKPLCAPDWEKEIRSGEEKSHFDIFVRSLEASDNSSQPLSSSFHLVNKSSKLKQLGCPNIQTMKLRKLERDISQANIMRRDRKMSGRHKDGKAKKRMTRSMPSKRTRAMSISESDSDHKDNQSENGSSKLEGHRSKQPRFKRSLRVHMLSSFIKDEDSETDDDNTFFIKSVQDSSLTITAYHLVKIILRLLLSLCEMDMTQNVRGRAISANVLPHLLFLISQFSHRTSIPNDQTGILKSEQWLDSQKQELELEKVTSSEGCPQMNHDKELAESSLPPDDQSDEEIEGLPWAGKEKVSLLKQAVRAVLSLAGIVATQQNGVKIIMKLKVYDTLLDEKILDDLIPTMSSEYCNDIRTGSMMFSAGDLHVATDIICGLMQLTQVIYTNLPFNPSNINDANLLVCKLCQPQVSAKIMSLMTCLELQDHETTSPCSETTEQELFSSINSSRHSAGAGEQVLIGESFDTLISGDQEAGGSVVCDLLMDSNAYRPEGSPVDISEYERKQTLTELNIPKDEIKEAISKNSSTGSDRYTSLHSLDTKQRDMSADPVKVIGSMLTTLKGIKVNYIHSMKCLKNRHRKCQYGSYFDHHHDIMGSPYYTSIHPLNEENEDADLVSGSKVGPQKKSGRSQRGSIDSKMSYSCVVAEVANILLDFISIAHYKSSHIQILSIIRSVGVCCCLQPEKIVNAIVPHLTQFSPALRNYALETMTYILLEQFQGSQECPERKGMHSSDKGDKGFSKTKDIGSTDRSQQIQDGNHCTHCFLEGISPLFTGLPNAMDSGFSSTSIEEMRRQLLLDRWKSLRTLRKLIIGDEENLALTCAKHLITLAIRGNSEIKEELFFGIYLHVLQMKVQFQGLSFADPSLLSQQSENSINPLENQPILVSMITSQESLLSGSQTSADGSSAEDASLDRSVPSSIMLLSVSALPYVLQVDKVMSIFLARGGLTKLTNLLDYEPLRPPVMSVFEALIMIDERRLRGNAADHKTVYEGGSVIQTFIDTLAQRTCTVTATLQQLSLQKLKDNPRSESPPLLDSDNDFLKFYNDNILSSPSCVQKVLGDQESQKDIEEAEEIDDLQSAAMRHETLQVLLDMWKTCAKLCMNSHMFRTCYRESSCLYVVQETLILALNLLGDLTDNGHCPPQHKPECHKQKAAPKHFKGNEFCLKEDSLESDLDTEEDAKVLLSHQAKLEFIEAVMMVCFSCHTIGTSQKKGAEDDLWLRLNTALRSCIYLGPCKLSAVFQMLLNVALPSCPSILEYSYSQIVSLLNLREREDIADEDEVRQLLKQELEEDGDIVYTELGYEGDTESSVSFDWKKGLEFSLQNSPGSCPSTCPCFPAVFRLFVELMVACHREASRGVILHSMALRLLQTLRSNRQAVGAVCSENLLEILVDGFKEVLINKPESGQEATLQEIILSLIQIIAQSEISAAELRQFLRLFLETSETTNSLLSTLLSIMQKSSVSPNVSVIFPVKKHCRASTSPVNNNSVSDDQEDPFCDVPVRQHAAIELNVHGLAWPPSQTGFTVALWMCVDHFSSAHTTGSKFSENERNNDRQQVATRRPPLHECLLVTAIGNKEKLLEVWVHPKTASLVCRLTSCQGEFSLLKEVSFDHLLTPGSWQLLVIRYVDILDGSTYVGQLKLIVDGCFVKEAILDHPAVINRQQKPRSPVLYVGDARHRLANFHTGTWRLGNVRLFKDVSLSGDWWLHLYCLGPNCSGISKCDCGDVQACYMPAMFKSMTESSLVTWDFLVGVTQVSDLDMARTLQILVYKVGQPDVYSGFAMPQMPATLASDNLGLVPPTGSFSDLLTQKPVLMRAKLQGMIKVRDTNTLEKAVEQTGGVEAFLFLVAKIYEDSKKMVVKGGNQDMADHLQSKVTHILFQLIHQFPTLAWSFKEANGYAMLAKVFTSSKSIVGYNLLKVLMDACTTETVYKTIPTSSCLTLRSTTEAVIRDLDVLTHLLLNWRIWQRAEGQVMTLLFTTLEALVSPQHQHRNFNIKQMLAGGVVNKIFNIYLERIQDGQPSLSIPVSQSAANVIKSLIGSPPDLHLLMAVMDFLLLVHPAPSGFINFNSNSFYFRLWWDGERPRSNSSERKKKLTQQSRTISEKSEHAPEHVKDFTTGPKIVSVYDASAASGSSRIIKSVVADSQDNSQDEESEFKFPPLKPLNPTSEQSQDMDADQEESDSEMLLMRKDRLSPSEMTPDLSSSQDTNGEVESDQENLSHTNKALEKGENGQASSVKKPATESQHSLIEDTLTVVDQPEAELDKESVKNVEEAFRHESAEGDDDSEKGLMVLCVCLVNYMTKIISELPEPSLDNVFSKVVSPKSLLVLVKNPSSEMRLAVMKLLGAYLTKAPPSLIDTFLKMDGFYLLANQLRSFPVNKYHIETAISILLSKEFAFDNNFMIGDIGELSAIQQAAPVLLLSLLENTASDSKLCSSSLTILSELLESTPTMSSLLLDLGLAETMCNLASTIQRHYVIDPKLENEEVMRGLLIEVQRVLCCAATSEFSWMGPSHFQNVEELFALLKALEDNEYSQISEFNIKRSDTARAFQISLVVKIMDYVEKRCEELGSTSQGWMTSSTNSSTASSSSFTKSSPRPVSRHQTLSKSFSPSSKPTANTTPQSQRPLTPDSHVIKRSTYSSPDMMGILSGNSVFHGDSGESSSSSRGSTHPRATDSEPKLSLLESLLSRKKKIIYAKVNQSDLLDRFRKILVLATDLAIMYPREEKMRPTEERTLNFLSEPKLPCLEDRYLKFLFITVYRFYEHCLSKDSSSKKKRNPIKHGAKDVLRAQFTRLFLCMMSIKVHFDLRVFTLAFIMTEPLGPEALKAVIADKAAGTELSLYIYNLLAQWKDWLNSVQREQGFTVMQTLRRAGYTVNSPDQMLTQTQVNLLMEDKNQIDSRYRKDLQVWLQKRDTSKNKVTQKFEAVRKRVTEHAMSVTQDVTRLQIEERKKLVTHIKQSMTAQIQLKKQWQEVVQMLTHERAIWYEAASYPQSWQLDPTEGPGRVRKRLQRCHLNIPKKFLLPEHQYKIDAANADPPLLFLFEDDYQMSDSAALIYRLYTNEKIQHTCKCIAVSPASESKGELLIGEVCIFFVADGAITGSSYTQLLLGNLHQLSITLPHTDIRELHKRWYQLQDVGLEIFLISGRTCLLAFQSMKERDDLYNILSNTLELPNLVAAETLQTIHQGWLSGEVTNYDYLVHLNKMAGRSYTDLMQYPVFPYILKDYHSSRLNLNDSNIYRNLRKPVAVQHESKEKRYKDNYEFLCQEANQPHNENEMMRVAPFHYGSHYSNSGTVLHYMVRLPPFTGMFLSYQDSSFDIPDRTFHSLGTSWRLSSLESTTDVKELIPEFFFLPEFFINSEGFDFGQRQNGETVNDVNLPPWCDGDPRLFVLIHRQALESPYVTSHLNHWLDLVFGYKQQGEEAVKAINVFHPSTYFGVDASTIKDPLKRHALLTMIKTYGQTPKQLFRQAHKSCQIPSFQNPGLEERPTVYVPRPVPSIYGLKWGNFLGSPDLPLPISRELINVSPKVIMKLVPLPNGIVFGVEKSANILLLHSKQRDLAVKYVDVMWAGVITWDYHDNIIRIRSYQDKPLINFMPQKSFGQITCVESVPDCRLLFCAGTAGIINIYSMTHNSSKPSSLQLRGVKKSLYGHNEPITCLCVCQAFSIVVSGSADGTCIIWDLNRLNYVRSITTHNGEIHAMAISDTLGDIASVSLTGKDNCCIQLHSVNAKLVATQDVGDVVHCLAYSTAPEGRSVNLIAGGLESGTIRLWSSWNLAHLKDLTKDSPILHPIVCLTFSADSQYLLASCSDGTVTLWDKDVKALREHSEKFIPVIMNSIDI</sequence>
<dbReference type="Gene3D" id="1.10.1540.10">
    <property type="entry name" value="BEACH domain"/>
    <property type="match status" value="1"/>
</dbReference>
<feature type="region of interest" description="Disordered" evidence="4">
    <location>
        <begin position="212"/>
        <end position="282"/>
    </location>
</feature>
<evidence type="ECO:0000256" key="2">
    <source>
        <dbReference type="ARBA" id="ARBA00022737"/>
    </source>
</evidence>
<dbReference type="InterPro" id="IPR023362">
    <property type="entry name" value="PH-BEACH_dom"/>
</dbReference>
<evidence type="ECO:0000313" key="7">
    <source>
        <dbReference type="Proteomes" id="UP001165740"/>
    </source>
</evidence>
<evidence type="ECO:0000256" key="4">
    <source>
        <dbReference type="SAM" id="MobiDB-lite"/>
    </source>
</evidence>
<evidence type="ECO:0000259" key="5">
    <source>
        <dbReference type="PROSITE" id="PS50197"/>
    </source>
</evidence>
<dbReference type="OrthoDB" id="26681at2759"/>
<feature type="repeat" description="WD" evidence="3">
    <location>
        <begin position="3921"/>
        <end position="3946"/>
    </location>
</feature>
<name>A0A9W2ZY79_BIOGL</name>
<keyword evidence="1 3" id="KW-0853">WD repeat</keyword>
<dbReference type="PROSITE" id="PS51783">
    <property type="entry name" value="PH_BEACH"/>
    <property type="match status" value="1"/>
</dbReference>
<dbReference type="FunFam" id="2.130.10.10:FF:000292">
    <property type="entry name" value="Lysosomal trafficking regulator"/>
    <property type="match status" value="1"/>
</dbReference>
<feature type="region of interest" description="Disordered" evidence="4">
    <location>
        <begin position="2216"/>
        <end position="2248"/>
    </location>
</feature>
<dbReference type="Proteomes" id="UP001165740">
    <property type="component" value="Chromosome 3"/>
</dbReference>
<feature type="region of interest" description="Disordered" evidence="4">
    <location>
        <begin position="2703"/>
        <end position="2767"/>
    </location>
</feature>
<accession>A0A9W2ZY79</accession>
<gene>
    <name evidence="8 9 10 11" type="primary">LOC106069211</name>
</gene>
<dbReference type="InterPro" id="IPR015943">
    <property type="entry name" value="WD40/YVTN_repeat-like_dom_sf"/>
</dbReference>
<dbReference type="PANTHER" id="PTHR13743">
    <property type="entry name" value="BEIGE/BEACH-RELATED"/>
    <property type="match status" value="1"/>
</dbReference>
<feature type="region of interest" description="Disordered" evidence="4">
    <location>
        <begin position="2780"/>
        <end position="2809"/>
    </location>
</feature>
<dbReference type="OMA" id="HGKISTW"/>
<protein>
    <submittedName>
        <fullName evidence="8 9">Lysosomal-trafficking regulator-like isoform X1</fullName>
    </submittedName>
</protein>
<evidence type="ECO:0000256" key="3">
    <source>
        <dbReference type="PROSITE-ProRule" id="PRU00221"/>
    </source>
</evidence>
<dbReference type="InterPro" id="IPR019775">
    <property type="entry name" value="WD40_repeat_CS"/>
</dbReference>
<feature type="compositionally biased region" description="Low complexity" evidence="4">
    <location>
        <begin position="2790"/>
        <end position="2799"/>
    </location>
</feature>
<dbReference type="RefSeq" id="XP_055879860.1">
    <property type="nucleotide sequence ID" value="XM_056023885.1"/>
</dbReference>
<dbReference type="SUPFAM" id="SSF50978">
    <property type="entry name" value="WD40 repeat-like"/>
    <property type="match status" value="1"/>
</dbReference>
<feature type="compositionally biased region" description="Polar residues" evidence="4">
    <location>
        <begin position="2364"/>
        <end position="2379"/>
    </location>
</feature>
<dbReference type="RefSeq" id="XP_055879862.1">
    <property type="nucleotide sequence ID" value="XM_056023887.1"/>
</dbReference>
<feature type="domain" description="BEACH" evidence="5">
    <location>
        <begin position="3303"/>
        <end position="3604"/>
    </location>
</feature>
<dbReference type="RefSeq" id="XP_055879861.1">
    <property type="nucleotide sequence ID" value="XM_056023886.1"/>
</dbReference>
<evidence type="ECO:0000256" key="1">
    <source>
        <dbReference type="ARBA" id="ARBA00022574"/>
    </source>
</evidence>
<feature type="region of interest" description="Disordered" evidence="4">
    <location>
        <begin position="749"/>
        <end position="771"/>
    </location>
</feature>
<dbReference type="CDD" id="cd06071">
    <property type="entry name" value="Beach"/>
    <property type="match status" value="1"/>
</dbReference>
<dbReference type="SMART" id="SM01026">
    <property type="entry name" value="Beach"/>
    <property type="match status" value="1"/>
</dbReference>
<dbReference type="SUPFAM" id="SSF48371">
    <property type="entry name" value="ARM repeat"/>
    <property type="match status" value="1"/>
</dbReference>
<dbReference type="FunFam" id="1.10.1540.10:FF:000001">
    <property type="entry name" value="neurobeachin isoform X1"/>
    <property type="match status" value="1"/>
</dbReference>
<dbReference type="Gene3D" id="2.30.29.30">
    <property type="entry name" value="Pleckstrin-homology domain (PH domain)/Phosphotyrosine-binding domain (PTB)"/>
    <property type="match status" value="1"/>
</dbReference>
<dbReference type="SMART" id="SM00320">
    <property type="entry name" value="WD40"/>
    <property type="match status" value="5"/>
</dbReference>
<dbReference type="PROSITE" id="PS00678">
    <property type="entry name" value="WD_REPEATS_1"/>
    <property type="match status" value="1"/>
</dbReference>
<evidence type="ECO:0000313" key="8">
    <source>
        <dbReference type="RefSeq" id="XP_055879860.1"/>
    </source>
</evidence>
<keyword evidence="2" id="KW-0677">Repeat</keyword>
<dbReference type="Gene3D" id="2.130.10.10">
    <property type="entry name" value="YVTN repeat-like/Quinoprotein amine dehydrogenase"/>
    <property type="match status" value="1"/>
</dbReference>
<dbReference type="PROSITE" id="PS50197">
    <property type="entry name" value="BEACH"/>
    <property type="match status" value="1"/>
</dbReference>
<feature type="region of interest" description="Disordered" evidence="4">
    <location>
        <begin position="395"/>
        <end position="426"/>
    </location>
</feature>
<dbReference type="RefSeq" id="XP_055879863.1">
    <property type="nucleotide sequence ID" value="XM_056023888.1"/>
</dbReference>
<dbReference type="InterPro" id="IPR000409">
    <property type="entry name" value="BEACH_dom"/>
</dbReference>
<feature type="compositionally biased region" description="Basic and acidic residues" evidence="4">
    <location>
        <begin position="2234"/>
        <end position="2247"/>
    </location>
</feature>
<evidence type="ECO:0000313" key="10">
    <source>
        <dbReference type="RefSeq" id="XP_055879862.1"/>
    </source>
</evidence>
<feature type="compositionally biased region" description="Polar residues" evidence="4">
    <location>
        <begin position="2732"/>
        <end position="2757"/>
    </location>
</feature>
<dbReference type="CDD" id="cd01201">
    <property type="entry name" value="PH_BEACH"/>
    <property type="match status" value="1"/>
</dbReference>
<dbReference type="PROSITE" id="PS50294">
    <property type="entry name" value="WD_REPEATS_REGION"/>
    <property type="match status" value="1"/>
</dbReference>
<dbReference type="InterPro" id="IPR050865">
    <property type="entry name" value="BEACH_Domain"/>
</dbReference>
<dbReference type="InterPro" id="IPR036322">
    <property type="entry name" value="WD40_repeat_dom_sf"/>
</dbReference>
<feature type="compositionally biased region" description="Basic and acidic residues" evidence="4">
    <location>
        <begin position="860"/>
        <end position="884"/>
    </location>
</feature>
<reference evidence="8 9" key="1">
    <citation type="submission" date="2025-04" db="UniProtKB">
        <authorList>
            <consortium name="RefSeq"/>
        </authorList>
    </citation>
    <scope>IDENTIFICATION</scope>
</reference>
<dbReference type="GeneID" id="106069211"/>
<evidence type="ECO:0000259" key="6">
    <source>
        <dbReference type="PROSITE" id="PS51783"/>
    </source>
</evidence>
<dbReference type="PROSITE" id="PS50082">
    <property type="entry name" value="WD_REPEATS_2"/>
    <property type="match status" value="2"/>
</dbReference>